<dbReference type="Proteomes" id="UP000044071">
    <property type="component" value="Unassembled WGS sequence"/>
</dbReference>
<dbReference type="AlphaFoldDB" id="A0A078KWW2"/>
<feature type="compositionally biased region" description="Low complexity" evidence="1">
    <location>
        <begin position="184"/>
        <end position="204"/>
    </location>
</feature>
<dbReference type="EMBL" id="CCSB01000004">
    <property type="protein sequence ID" value="CDZ78910.1"/>
    <property type="molecule type" value="Genomic_DNA"/>
</dbReference>
<name>A0A078KWW2_9GAMM</name>
<protein>
    <submittedName>
        <fullName evidence="2">Uncharacterized protein</fullName>
    </submittedName>
</protein>
<proteinExistence type="predicted"/>
<sequence length="204" mass="22939">MISMYISYAKNKSNQLIITCYHEKVQSMVNSLTLARKFELRNSDLSKLERSFSDPYTKDDVQASFQEVLKLIKSSCGPVSQIAFMGDLNLCCKNKNDLAPFLFDKTVHKIFKEVKSIHLTLESMDHIYVNKAIELADSRRLTDLTIKTKSVVREAPICKVYPSSTEEMKQSFFANVAKEAPGNSSGSSVVDASSHSASSMEYLR</sequence>
<evidence type="ECO:0000256" key="1">
    <source>
        <dbReference type="SAM" id="MobiDB-lite"/>
    </source>
</evidence>
<dbReference type="eggNOG" id="ENOG5031EHM">
    <property type="taxonomic scope" value="Bacteria"/>
</dbReference>
<keyword evidence="3" id="KW-1185">Reference proteome</keyword>
<gene>
    <name evidence="2" type="ORF">BN59_03225</name>
</gene>
<evidence type="ECO:0000313" key="2">
    <source>
        <dbReference type="EMBL" id="CDZ78910.1"/>
    </source>
</evidence>
<accession>A0A078KWW2</accession>
<evidence type="ECO:0000313" key="3">
    <source>
        <dbReference type="Proteomes" id="UP000044071"/>
    </source>
</evidence>
<feature type="region of interest" description="Disordered" evidence="1">
    <location>
        <begin position="179"/>
        <end position="204"/>
    </location>
</feature>
<dbReference type="OrthoDB" id="5654120at2"/>
<organism evidence="2 3">
    <name type="scientific">Legionella massiliensis</name>
    <dbReference type="NCBI Taxonomy" id="1034943"/>
    <lineage>
        <taxon>Bacteria</taxon>
        <taxon>Pseudomonadati</taxon>
        <taxon>Pseudomonadota</taxon>
        <taxon>Gammaproteobacteria</taxon>
        <taxon>Legionellales</taxon>
        <taxon>Legionellaceae</taxon>
        <taxon>Legionella</taxon>
    </lineage>
</organism>
<reference evidence="2 3" key="1">
    <citation type="submission" date="2014-06" db="EMBL/GenBank/DDBJ databases">
        <authorList>
            <person name="Urmite Genomes Urmite Genomes"/>
        </authorList>
    </citation>
    <scope>NUCLEOTIDE SEQUENCE [LARGE SCALE GENOMIC DNA]</scope>
</reference>